<dbReference type="GO" id="GO:0004672">
    <property type="term" value="F:protein kinase activity"/>
    <property type="evidence" value="ECO:0007669"/>
    <property type="project" value="InterPro"/>
</dbReference>
<dbReference type="EMBL" id="GDRN01101148">
    <property type="protein sequence ID" value="JAI58426.1"/>
    <property type="molecule type" value="Transcribed_RNA"/>
</dbReference>
<evidence type="ECO:0000256" key="1">
    <source>
        <dbReference type="ARBA" id="ARBA00008874"/>
    </source>
</evidence>
<reference evidence="3" key="1">
    <citation type="submission" date="2015-09" db="EMBL/GenBank/DDBJ databases">
        <title>Scylla olivacea transcriptome.</title>
        <authorList>
            <person name="Ikhwanuddin M."/>
        </authorList>
    </citation>
    <scope>NUCLEOTIDE SEQUENCE</scope>
</reference>
<accession>A0A0P4W0W4</accession>
<dbReference type="GO" id="GO:0005524">
    <property type="term" value="F:ATP binding"/>
    <property type="evidence" value="ECO:0007669"/>
    <property type="project" value="InterPro"/>
</dbReference>
<dbReference type="Pfam" id="PF00069">
    <property type="entry name" value="Pkinase"/>
    <property type="match status" value="1"/>
</dbReference>
<sequence>MSCLECPCACSRIASLAVSPDVRVDVRLGHTDTTYQPLSRIKSESFALELRSPSMVSFESNSDSYEVWSPLGSVCGGRGTVWLARHKPTNVQVALKIYELDKCEDEFELIQQEIRTVRQLRHRNIIHYLASFPVSQQLWVVMPLLGFTSASRLVATHFSDGLPEPALALVIKEVLQGLSYLHSKRIIHRAVRGSHILIDNSGRVVLSGLRHSTTIHDSTHWKKTVHCYPLEARYNLNWASPELLAQDLHGYSENSDVYSVGITVCELGNGEVPYRDIPSTLMLLEKLEDRVPFLFDASTVHSTENGQGMTTDSGVGGSVGGNLTSLAITQRLFTPSAHDFVSRALARFPDERPSASDLLSHPFIRQTRKFNSNLPQHLHPVVPLNQQTDIGDVIPDLLEKTLEETSLNDEVSWDF</sequence>
<dbReference type="Gene3D" id="1.10.510.10">
    <property type="entry name" value="Transferase(Phosphotransferase) domain 1"/>
    <property type="match status" value="1"/>
</dbReference>
<comment type="similarity">
    <text evidence="1">Belongs to the protein kinase superfamily. STE Ser/Thr protein kinase family. STE20 subfamily.</text>
</comment>
<proteinExistence type="inferred from homology"/>
<evidence type="ECO:0000313" key="3">
    <source>
        <dbReference type="EMBL" id="JAI58426.1"/>
    </source>
</evidence>
<dbReference type="InterPro" id="IPR011009">
    <property type="entry name" value="Kinase-like_dom_sf"/>
</dbReference>
<dbReference type="PANTHER" id="PTHR48014:SF21">
    <property type="entry name" value="SERINE_THREONINE-PROTEIN KINASE FRAY2"/>
    <property type="match status" value="1"/>
</dbReference>
<dbReference type="PROSITE" id="PS50011">
    <property type="entry name" value="PROTEIN_KINASE_DOM"/>
    <property type="match status" value="1"/>
</dbReference>
<evidence type="ECO:0000259" key="2">
    <source>
        <dbReference type="PROSITE" id="PS50011"/>
    </source>
</evidence>
<dbReference type="AlphaFoldDB" id="A0A0P4W0W4"/>
<dbReference type="GO" id="GO:0043539">
    <property type="term" value="F:protein serine/threonine kinase activator activity"/>
    <property type="evidence" value="ECO:0007669"/>
    <property type="project" value="InterPro"/>
</dbReference>
<dbReference type="PANTHER" id="PTHR48014">
    <property type="entry name" value="SERINE/THREONINE-PROTEIN KINASE FRAY2"/>
    <property type="match status" value="1"/>
</dbReference>
<dbReference type="SUPFAM" id="SSF56112">
    <property type="entry name" value="Protein kinase-like (PK-like)"/>
    <property type="match status" value="1"/>
</dbReference>
<dbReference type="GO" id="GO:0006611">
    <property type="term" value="P:protein export from nucleus"/>
    <property type="evidence" value="ECO:0007669"/>
    <property type="project" value="TreeGrafter"/>
</dbReference>
<dbReference type="InterPro" id="IPR047173">
    <property type="entry name" value="STRAD_A/B-like"/>
</dbReference>
<feature type="domain" description="Protein kinase" evidence="2">
    <location>
        <begin position="65"/>
        <end position="364"/>
    </location>
</feature>
<organism evidence="3">
    <name type="scientific">Scylla olivacea</name>
    <name type="common">Orange mud crab</name>
    <name type="synonym">Cancer olivacea</name>
    <dbReference type="NCBI Taxonomy" id="85551"/>
    <lineage>
        <taxon>Eukaryota</taxon>
        <taxon>Metazoa</taxon>
        <taxon>Ecdysozoa</taxon>
        <taxon>Arthropoda</taxon>
        <taxon>Crustacea</taxon>
        <taxon>Multicrustacea</taxon>
        <taxon>Malacostraca</taxon>
        <taxon>Eumalacostraca</taxon>
        <taxon>Eucarida</taxon>
        <taxon>Decapoda</taxon>
        <taxon>Pleocyemata</taxon>
        <taxon>Brachyura</taxon>
        <taxon>Eubrachyura</taxon>
        <taxon>Portunoidea</taxon>
        <taxon>Portunidae</taxon>
        <taxon>Portuninae</taxon>
        <taxon>Scylla</taxon>
    </lineage>
</organism>
<name>A0A0P4W0W4_SCYOL</name>
<dbReference type="InterPro" id="IPR000719">
    <property type="entry name" value="Prot_kinase_dom"/>
</dbReference>
<dbReference type="GO" id="GO:1902554">
    <property type="term" value="C:serine/threonine protein kinase complex"/>
    <property type="evidence" value="ECO:0007669"/>
    <property type="project" value="TreeGrafter"/>
</dbReference>
<dbReference type="Gene3D" id="3.30.200.20">
    <property type="entry name" value="Phosphorylase Kinase, domain 1"/>
    <property type="match status" value="1"/>
</dbReference>
<protein>
    <recommendedName>
        <fullName evidence="2">Protein kinase domain-containing protein</fullName>
    </recommendedName>
</protein>